<evidence type="ECO:0000256" key="1">
    <source>
        <dbReference type="ARBA" id="ARBA00001947"/>
    </source>
</evidence>
<name>A0A0D2GNR4_9EURO</name>
<dbReference type="SUPFAM" id="SSF51735">
    <property type="entry name" value="NAD(P)-binding Rossmann-fold domains"/>
    <property type="match status" value="1"/>
</dbReference>
<organism evidence="8 9">
    <name type="scientific">Fonsecaea pedrosoi CBS 271.37</name>
    <dbReference type="NCBI Taxonomy" id="1442368"/>
    <lineage>
        <taxon>Eukaryota</taxon>
        <taxon>Fungi</taxon>
        <taxon>Dikarya</taxon>
        <taxon>Ascomycota</taxon>
        <taxon>Pezizomycotina</taxon>
        <taxon>Eurotiomycetes</taxon>
        <taxon>Chaetothyriomycetidae</taxon>
        <taxon>Chaetothyriales</taxon>
        <taxon>Herpotrichiellaceae</taxon>
        <taxon>Fonsecaea</taxon>
    </lineage>
</organism>
<dbReference type="Proteomes" id="UP000053029">
    <property type="component" value="Unassembled WGS sequence"/>
</dbReference>
<evidence type="ECO:0000256" key="5">
    <source>
        <dbReference type="ARBA" id="ARBA00023002"/>
    </source>
</evidence>
<keyword evidence="4" id="KW-0862">Zinc</keyword>
<accession>A0A0D2GNR4</accession>
<sequence length="301" mass="32430">MGHEFCGRVFEIPPGTKTGLKLGQSVMVDPRICCRQCSRCTSDVSNMCTKWAFLGLFGGGGGGLSQYVAVDADMCHPVPESILPWAALIEPLVVARHALKLLDSDLFKPSTTALVIGGGPIGLGVIHNLRVKGMVTKIIVSEPSPTRRAQVARFCLEALDPTVVDVAERCLAHTGGIGVDILVDCAGVEKAFKDGFKALGPRGAAVMVAGITQPDLKVPITMLMGKELRLHGSLAYDESDFREVVEEFVTGKFDEAKSMITSRIKVDDVVEKGFEELLRNKDNQIKILVTPKDLDLTKPIS</sequence>
<protein>
    <recommendedName>
        <fullName evidence="10">Chlorophyll synthesis pathway protein BchC</fullName>
    </recommendedName>
</protein>
<evidence type="ECO:0000259" key="6">
    <source>
        <dbReference type="Pfam" id="PF00107"/>
    </source>
</evidence>
<dbReference type="GO" id="GO:0046872">
    <property type="term" value="F:metal ion binding"/>
    <property type="evidence" value="ECO:0007669"/>
    <property type="project" value="UniProtKB-KW"/>
</dbReference>
<dbReference type="Gene3D" id="3.90.180.10">
    <property type="entry name" value="Medium-chain alcohol dehydrogenases, catalytic domain"/>
    <property type="match status" value="1"/>
</dbReference>
<evidence type="ECO:0000256" key="3">
    <source>
        <dbReference type="ARBA" id="ARBA00022723"/>
    </source>
</evidence>
<dbReference type="GO" id="GO:0005737">
    <property type="term" value="C:cytoplasm"/>
    <property type="evidence" value="ECO:0007669"/>
    <property type="project" value="TreeGrafter"/>
</dbReference>
<feature type="domain" description="Alcohol dehydrogenase-like C-terminal" evidence="6">
    <location>
        <begin position="120"/>
        <end position="248"/>
    </location>
</feature>
<reference evidence="8 9" key="1">
    <citation type="submission" date="2015-01" db="EMBL/GenBank/DDBJ databases">
        <title>The Genome Sequence of Fonsecaea pedrosoi CBS 271.37.</title>
        <authorList>
            <consortium name="The Broad Institute Genomics Platform"/>
            <person name="Cuomo C."/>
            <person name="de Hoog S."/>
            <person name="Gorbushina A."/>
            <person name="Stielow B."/>
            <person name="Teixiera M."/>
            <person name="Abouelleil A."/>
            <person name="Chapman S.B."/>
            <person name="Priest M."/>
            <person name="Young S.K."/>
            <person name="Wortman J."/>
            <person name="Nusbaum C."/>
            <person name="Birren B."/>
        </authorList>
    </citation>
    <scope>NUCLEOTIDE SEQUENCE [LARGE SCALE GENOMIC DNA]</scope>
    <source>
        <strain evidence="8 9">CBS 271.37</strain>
    </source>
</reference>
<gene>
    <name evidence="8" type="ORF">Z517_06835</name>
</gene>
<evidence type="ECO:0000313" key="9">
    <source>
        <dbReference type="Proteomes" id="UP000053029"/>
    </source>
</evidence>
<feature type="domain" description="Alcohol dehydrogenase-like N-terminal" evidence="7">
    <location>
        <begin position="1"/>
        <end position="80"/>
    </location>
</feature>
<keyword evidence="3" id="KW-0479">Metal-binding</keyword>
<dbReference type="Pfam" id="PF00107">
    <property type="entry name" value="ADH_zinc_N"/>
    <property type="match status" value="1"/>
</dbReference>
<dbReference type="SUPFAM" id="SSF50129">
    <property type="entry name" value="GroES-like"/>
    <property type="match status" value="1"/>
</dbReference>
<comment type="similarity">
    <text evidence="2">Belongs to the zinc-containing alcohol dehydrogenase family.</text>
</comment>
<dbReference type="InterPro" id="IPR013149">
    <property type="entry name" value="ADH-like_C"/>
</dbReference>
<dbReference type="Pfam" id="PF08240">
    <property type="entry name" value="ADH_N"/>
    <property type="match status" value="1"/>
</dbReference>
<evidence type="ECO:0000313" key="8">
    <source>
        <dbReference type="EMBL" id="KIW80220.1"/>
    </source>
</evidence>
<evidence type="ECO:0000256" key="4">
    <source>
        <dbReference type="ARBA" id="ARBA00022833"/>
    </source>
</evidence>
<evidence type="ECO:0008006" key="10">
    <source>
        <dbReference type="Google" id="ProtNLM"/>
    </source>
</evidence>
<dbReference type="PANTHER" id="PTHR43161">
    <property type="entry name" value="SORBITOL DEHYDROGENASE"/>
    <property type="match status" value="1"/>
</dbReference>
<dbReference type="AlphaFoldDB" id="A0A0D2GNR4"/>
<dbReference type="GO" id="GO:0000721">
    <property type="term" value="F:(R,R)-butanediol dehydrogenase activity"/>
    <property type="evidence" value="ECO:0007669"/>
    <property type="project" value="TreeGrafter"/>
</dbReference>
<dbReference type="InterPro" id="IPR013154">
    <property type="entry name" value="ADH-like_N"/>
</dbReference>
<dbReference type="InterPro" id="IPR036291">
    <property type="entry name" value="NAD(P)-bd_dom_sf"/>
</dbReference>
<proteinExistence type="inferred from homology"/>
<dbReference type="STRING" id="1442368.A0A0D2GNR4"/>
<dbReference type="InterPro" id="IPR011032">
    <property type="entry name" value="GroES-like_sf"/>
</dbReference>
<dbReference type="GO" id="GO:0034079">
    <property type="term" value="P:butanediol biosynthetic process"/>
    <property type="evidence" value="ECO:0007669"/>
    <property type="project" value="TreeGrafter"/>
</dbReference>
<dbReference type="HOGENOM" id="CLU_026673_11_0_1"/>
<comment type="cofactor">
    <cofactor evidence="1">
        <name>Zn(2+)</name>
        <dbReference type="ChEBI" id="CHEBI:29105"/>
    </cofactor>
</comment>
<dbReference type="RefSeq" id="XP_013284028.1">
    <property type="nucleotide sequence ID" value="XM_013428574.1"/>
</dbReference>
<dbReference type="VEuPathDB" id="FungiDB:Z517_06835"/>
<evidence type="ECO:0000259" key="7">
    <source>
        <dbReference type="Pfam" id="PF08240"/>
    </source>
</evidence>
<dbReference type="GeneID" id="25306325"/>
<dbReference type="PANTHER" id="PTHR43161:SF23">
    <property type="entry name" value="(R,R)-BUTANEDIOL DEHYDROGENASE-RELATED"/>
    <property type="match status" value="1"/>
</dbReference>
<keyword evidence="9" id="KW-1185">Reference proteome</keyword>
<dbReference type="EMBL" id="KN846972">
    <property type="protein sequence ID" value="KIW80220.1"/>
    <property type="molecule type" value="Genomic_DNA"/>
</dbReference>
<evidence type="ECO:0000256" key="2">
    <source>
        <dbReference type="ARBA" id="ARBA00008072"/>
    </source>
</evidence>
<dbReference type="Gene3D" id="3.40.50.720">
    <property type="entry name" value="NAD(P)-binding Rossmann-like Domain"/>
    <property type="match status" value="1"/>
</dbReference>
<keyword evidence="5" id="KW-0560">Oxidoreductase</keyword>